<keyword evidence="4" id="KW-0812">Transmembrane</keyword>
<evidence type="ECO:0000256" key="6">
    <source>
        <dbReference type="ARBA" id="ARBA00023136"/>
    </source>
</evidence>
<feature type="signal peptide" evidence="8">
    <location>
        <begin position="1"/>
        <end position="23"/>
    </location>
</feature>
<keyword evidence="6" id="KW-0472">Membrane</keyword>
<reference evidence="10 11" key="1">
    <citation type="submission" date="2018-06" db="EMBL/GenBank/DDBJ databases">
        <title>Genomic Encyclopedia of Archaeal and Bacterial Type Strains, Phase II (KMG-II): from individual species to whole genera.</title>
        <authorList>
            <person name="Goeker M."/>
        </authorList>
    </citation>
    <scope>NUCLEOTIDE SEQUENCE [LARGE SCALE GENOMIC DNA]</scope>
    <source>
        <strain evidence="10 11">DSM 29821</strain>
    </source>
</reference>
<sequence>MKATFKAIMLTTSVICAALSSHAQNNTKVTGSVKQAGDKPVEFATVTLLKASDSSLVKGAVADINGKYEFENIKQGKYIIAAAFVGMNKVYSNSFDLKGTFAAPPLVLTTNAKNLKAVDVTARRPFIEQKMDRLVVNVESSIATSGGTAMEALEKSPNITVDKDGNISMKGKGGVVILIDGKQTNMSSSDVAELLKSMPATSLDQIELISNPSARYDAAGNAGVINLKLKKNTNFGTNGNVTVGSTFATYPGYNASLNLNHRNAKFNVFGSLNNNYRHTRQNLGVYRSREEDKGMQVFDQNNLMDNESKYLGARVGADYFINKKNTIGVLVDLTGRNQELPNNGITKMGYGSVVDSILNTNSSNSSRWRKGGYNVNYRGILDSTGKELNIDLDYARNTDARPADIRALTTDALGKQTFSSDTSRNNQQSSITIKTAKVDYVQPLKNKAKLELGAKSSFVTSDNDARFDSLRTNNWVADTMRSNHFIYKENVNAAYVNYSQQFDRLQVQVGLRAEQTNVSGTSTSLRKSQQGAIKNDTSYFNLFPSAAMSYKLNKSNSFGLSYSRRIQRPSYEDLNPFEFYIDRYTKQAGNPYLKPQYSNNFELSHTFKDFLITTVGYIHTKDMMMRILEADRDPATGDTTVLRYKYMNVAKSDNLSLSIAAPFPITKWWNSYTTMSVYYNAYQAYVNDNHVNMNAVGYFGRTQQTFSLTKTLTVEAAVFYLSPQISDNELFRMKSMWSLDLGLQKKVLKSKGTIKLNVTDLFRTQYFRGSFDNAGMSTAIHNTWDSRQVRLSFNYRFGNTNVKAARDRRTGLQDEQNRVKGGN</sequence>
<evidence type="ECO:0000313" key="11">
    <source>
        <dbReference type="Proteomes" id="UP000249819"/>
    </source>
</evidence>
<evidence type="ECO:0000259" key="9">
    <source>
        <dbReference type="Pfam" id="PF14905"/>
    </source>
</evidence>
<evidence type="ECO:0000256" key="2">
    <source>
        <dbReference type="ARBA" id="ARBA00022448"/>
    </source>
</evidence>
<dbReference type="InterPro" id="IPR037066">
    <property type="entry name" value="Plug_dom_sf"/>
</dbReference>
<dbReference type="Gene3D" id="2.60.40.10">
    <property type="entry name" value="Immunoglobulins"/>
    <property type="match status" value="1"/>
</dbReference>
<name>A0A327WBR2_9BACT</name>
<comment type="caution">
    <text evidence="10">The sequence shown here is derived from an EMBL/GenBank/DDBJ whole genome shotgun (WGS) entry which is preliminary data.</text>
</comment>
<dbReference type="GO" id="GO:0030246">
    <property type="term" value="F:carbohydrate binding"/>
    <property type="evidence" value="ECO:0007669"/>
    <property type="project" value="InterPro"/>
</dbReference>
<dbReference type="InterPro" id="IPR041700">
    <property type="entry name" value="OMP_b-brl_3"/>
</dbReference>
<feature type="domain" description="Outer membrane protein beta-barrel" evidence="9">
    <location>
        <begin position="381"/>
        <end position="795"/>
    </location>
</feature>
<feature type="chain" id="PRO_5016400067" evidence="8">
    <location>
        <begin position="24"/>
        <end position="823"/>
    </location>
</feature>
<evidence type="ECO:0000256" key="7">
    <source>
        <dbReference type="ARBA" id="ARBA00023237"/>
    </source>
</evidence>
<dbReference type="InterPro" id="IPR039426">
    <property type="entry name" value="TonB-dep_rcpt-like"/>
</dbReference>
<dbReference type="RefSeq" id="WP_111590841.1">
    <property type="nucleotide sequence ID" value="NZ_QLMA01000001.1"/>
</dbReference>
<dbReference type="Proteomes" id="UP000249819">
    <property type="component" value="Unassembled WGS sequence"/>
</dbReference>
<keyword evidence="10" id="KW-0675">Receptor</keyword>
<evidence type="ECO:0000313" key="10">
    <source>
        <dbReference type="EMBL" id="RAJ88197.1"/>
    </source>
</evidence>
<comment type="subcellular location">
    <subcellularLocation>
        <location evidence="1">Cell outer membrane</location>
        <topology evidence="1">Multi-pass membrane protein</topology>
    </subcellularLocation>
</comment>
<dbReference type="AlphaFoldDB" id="A0A327WBR2"/>
<evidence type="ECO:0000256" key="4">
    <source>
        <dbReference type="ARBA" id="ARBA00022692"/>
    </source>
</evidence>
<dbReference type="Pfam" id="PF14905">
    <property type="entry name" value="OMP_b-brl_3"/>
    <property type="match status" value="1"/>
</dbReference>
<proteinExistence type="predicted"/>
<dbReference type="GO" id="GO:0009279">
    <property type="term" value="C:cell outer membrane"/>
    <property type="evidence" value="ECO:0007669"/>
    <property type="project" value="UniProtKB-SubCell"/>
</dbReference>
<dbReference type="Pfam" id="PF13620">
    <property type="entry name" value="CarboxypepD_reg"/>
    <property type="match status" value="1"/>
</dbReference>
<keyword evidence="7" id="KW-0998">Cell outer membrane</keyword>
<keyword evidence="5 8" id="KW-0732">Signal</keyword>
<dbReference type="SUPFAM" id="SSF56935">
    <property type="entry name" value="Porins"/>
    <property type="match status" value="1"/>
</dbReference>
<keyword evidence="3" id="KW-1134">Transmembrane beta strand</keyword>
<evidence type="ECO:0000256" key="5">
    <source>
        <dbReference type="ARBA" id="ARBA00022729"/>
    </source>
</evidence>
<dbReference type="Gene3D" id="2.170.130.10">
    <property type="entry name" value="TonB-dependent receptor, plug domain"/>
    <property type="match status" value="1"/>
</dbReference>
<protein>
    <submittedName>
        <fullName evidence="10">Outer membrane receptor protein involved in Fe transport</fullName>
    </submittedName>
</protein>
<gene>
    <name evidence="10" type="ORF">CLV59_101964</name>
</gene>
<organism evidence="10 11">
    <name type="scientific">Chitinophaga dinghuensis</name>
    <dbReference type="NCBI Taxonomy" id="1539050"/>
    <lineage>
        <taxon>Bacteria</taxon>
        <taxon>Pseudomonadati</taxon>
        <taxon>Bacteroidota</taxon>
        <taxon>Chitinophagia</taxon>
        <taxon>Chitinophagales</taxon>
        <taxon>Chitinophagaceae</taxon>
        <taxon>Chitinophaga</taxon>
    </lineage>
</organism>
<dbReference type="GO" id="GO:0044718">
    <property type="term" value="P:siderophore transmembrane transport"/>
    <property type="evidence" value="ECO:0007669"/>
    <property type="project" value="TreeGrafter"/>
</dbReference>
<dbReference type="PANTHER" id="PTHR30069">
    <property type="entry name" value="TONB-DEPENDENT OUTER MEMBRANE RECEPTOR"/>
    <property type="match status" value="1"/>
</dbReference>
<accession>A0A327WBR2</accession>
<dbReference type="InterPro" id="IPR036942">
    <property type="entry name" value="Beta-barrel_TonB_sf"/>
</dbReference>
<evidence type="ECO:0000256" key="1">
    <source>
        <dbReference type="ARBA" id="ARBA00004571"/>
    </source>
</evidence>
<dbReference type="SUPFAM" id="SSF49452">
    <property type="entry name" value="Starch-binding domain-like"/>
    <property type="match status" value="1"/>
</dbReference>
<dbReference type="InterPro" id="IPR013783">
    <property type="entry name" value="Ig-like_fold"/>
</dbReference>
<dbReference type="PANTHER" id="PTHR30069:SF29">
    <property type="entry name" value="HEMOGLOBIN AND HEMOGLOBIN-HAPTOGLOBIN-BINDING PROTEIN 1-RELATED"/>
    <property type="match status" value="1"/>
</dbReference>
<evidence type="ECO:0000256" key="3">
    <source>
        <dbReference type="ARBA" id="ARBA00022452"/>
    </source>
</evidence>
<keyword evidence="2" id="KW-0813">Transport</keyword>
<dbReference type="InterPro" id="IPR013784">
    <property type="entry name" value="Carb-bd-like_fold"/>
</dbReference>
<evidence type="ECO:0000256" key="8">
    <source>
        <dbReference type="SAM" id="SignalP"/>
    </source>
</evidence>
<dbReference type="OrthoDB" id="905812at2"/>
<dbReference type="EMBL" id="QLMA01000001">
    <property type="protein sequence ID" value="RAJ88197.1"/>
    <property type="molecule type" value="Genomic_DNA"/>
</dbReference>
<dbReference type="GO" id="GO:0015344">
    <property type="term" value="F:siderophore uptake transmembrane transporter activity"/>
    <property type="evidence" value="ECO:0007669"/>
    <property type="project" value="TreeGrafter"/>
</dbReference>
<dbReference type="Gene3D" id="2.40.170.20">
    <property type="entry name" value="TonB-dependent receptor, beta-barrel domain"/>
    <property type="match status" value="1"/>
</dbReference>
<keyword evidence="11" id="KW-1185">Reference proteome</keyword>